<name>A0A7X1F849_9SPHN</name>
<keyword evidence="2" id="KW-1185">Reference proteome</keyword>
<dbReference type="AlphaFoldDB" id="A0A7X1F849"/>
<evidence type="ECO:0000313" key="2">
    <source>
        <dbReference type="Proteomes" id="UP000520156"/>
    </source>
</evidence>
<sequence length="279" mass="30734">MGALLASPATAAGNANGNLLSPSSPWRLDYDRDRCVMSRRFGSENDPYFLQFIRYEPSDGFAFNLIGRRFATVDNRPDLRIRFGSGGTPVKVSTMTGRLGDLPMIFASARLDNLDWNEDKSGPPPAVPPTTEASVTEVQVALKGQRLTFKLGPMDRPMAAMRRCEADLVRSWGLDPQVQAALATRVQPATPPYRWLQTEDYPEGMLLAGQQAIIAFRLMVDLQGKPTACSVQANIARDKTFAETTCKALMRRARFTPARSATGDAVVSFYASRVNWVIP</sequence>
<dbReference type="Proteomes" id="UP000520156">
    <property type="component" value="Unassembled WGS sequence"/>
</dbReference>
<accession>A0A7X1F849</accession>
<organism evidence="1 2">
    <name type="scientific">Novosphingobium aerophilum</name>
    <dbReference type="NCBI Taxonomy" id="2839843"/>
    <lineage>
        <taxon>Bacteria</taxon>
        <taxon>Pseudomonadati</taxon>
        <taxon>Pseudomonadota</taxon>
        <taxon>Alphaproteobacteria</taxon>
        <taxon>Sphingomonadales</taxon>
        <taxon>Sphingomonadaceae</taxon>
        <taxon>Novosphingobium</taxon>
    </lineage>
</organism>
<evidence type="ECO:0000313" key="1">
    <source>
        <dbReference type="EMBL" id="MBC2651779.1"/>
    </source>
</evidence>
<dbReference type="EMBL" id="JACLAU010000010">
    <property type="protein sequence ID" value="MBC2651779.1"/>
    <property type="molecule type" value="Genomic_DNA"/>
</dbReference>
<comment type="caution">
    <text evidence="1">The sequence shown here is derived from an EMBL/GenBank/DDBJ whole genome shotgun (WGS) entry which is preliminary data.</text>
</comment>
<gene>
    <name evidence="1" type="ORF">H7F49_08690</name>
</gene>
<proteinExistence type="predicted"/>
<reference evidence="1 2" key="1">
    <citation type="submission" date="2020-08" db="EMBL/GenBank/DDBJ databases">
        <title>The genome sequence of Novosphingobium flavum 4Y4.</title>
        <authorList>
            <person name="Liu Y."/>
        </authorList>
    </citation>
    <scope>NUCLEOTIDE SEQUENCE [LARGE SCALE GENOMIC DNA]</scope>
    <source>
        <strain evidence="1 2">4Y4</strain>
    </source>
</reference>
<protein>
    <submittedName>
        <fullName evidence="1">Energy transducer TonB</fullName>
    </submittedName>
</protein>
<dbReference type="RefSeq" id="WP_185683202.1">
    <property type="nucleotide sequence ID" value="NZ_JACLAU010000010.1"/>
</dbReference>